<dbReference type="SUPFAM" id="SSF111369">
    <property type="entry name" value="HlyD-like secretion proteins"/>
    <property type="match status" value="1"/>
</dbReference>
<evidence type="ECO:0000313" key="8">
    <source>
        <dbReference type="Proteomes" id="UP000192917"/>
    </source>
</evidence>
<reference evidence="7 8" key="1">
    <citation type="submission" date="2017-04" db="EMBL/GenBank/DDBJ databases">
        <authorList>
            <person name="Afonso C.L."/>
            <person name="Miller P.J."/>
            <person name="Scott M.A."/>
            <person name="Spackman E."/>
            <person name="Goraichik I."/>
            <person name="Dimitrov K.M."/>
            <person name="Suarez D.L."/>
            <person name="Swayne D.E."/>
        </authorList>
    </citation>
    <scope>NUCLEOTIDE SEQUENCE [LARGE SCALE GENOMIC DNA]</scope>
    <source>
        <strain evidence="7 8">USBA 355</strain>
    </source>
</reference>
<dbReference type="Pfam" id="PF25917">
    <property type="entry name" value="BSH_RND"/>
    <property type="match status" value="1"/>
</dbReference>
<evidence type="ECO:0000256" key="1">
    <source>
        <dbReference type="ARBA" id="ARBA00004196"/>
    </source>
</evidence>
<evidence type="ECO:0000259" key="3">
    <source>
        <dbReference type="Pfam" id="PF25876"/>
    </source>
</evidence>
<dbReference type="GO" id="GO:0005886">
    <property type="term" value="C:plasma membrane"/>
    <property type="evidence" value="ECO:0007669"/>
    <property type="project" value="TreeGrafter"/>
</dbReference>
<dbReference type="Pfam" id="PF25876">
    <property type="entry name" value="HH_MFP_RND"/>
    <property type="match status" value="1"/>
</dbReference>
<accession>A0A1Y6BG23</accession>
<proteinExistence type="inferred from homology"/>
<dbReference type="InterPro" id="IPR058626">
    <property type="entry name" value="MdtA-like_b-barrel"/>
</dbReference>
<dbReference type="EMBL" id="FWZX01000003">
    <property type="protein sequence ID" value="SMF02443.1"/>
    <property type="molecule type" value="Genomic_DNA"/>
</dbReference>
<dbReference type="InterPro" id="IPR058624">
    <property type="entry name" value="MdtA-like_HH"/>
</dbReference>
<comment type="similarity">
    <text evidence="2">Belongs to the membrane fusion protein (MFP) (TC 8.A.1) family.</text>
</comment>
<gene>
    <name evidence="7" type="ORF">SAMN05428998_10355</name>
</gene>
<dbReference type="AlphaFoldDB" id="A0A1Y6BG23"/>
<dbReference type="Pfam" id="PF25944">
    <property type="entry name" value="Beta-barrel_RND"/>
    <property type="match status" value="1"/>
</dbReference>
<dbReference type="Gene3D" id="2.40.30.170">
    <property type="match status" value="1"/>
</dbReference>
<dbReference type="RefSeq" id="WP_085121508.1">
    <property type="nucleotide sequence ID" value="NZ_FWZX01000003.1"/>
</dbReference>
<name>A0A1Y6BG23_9PROT</name>
<evidence type="ECO:0000313" key="7">
    <source>
        <dbReference type="EMBL" id="SMF02443.1"/>
    </source>
</evidence>
<dbReference type="PANTHER" id="PTHR30158">
    <property type="entry name" value="ACRA/E-RELATED COMPONENT OF DRUG EFFLUX TRANSPORTER"/>
    <property type="match status" value="1"/>
</dbReference>
<organism evidence="7 8">
    <name type="scientific">Tistlia consotensis USBA 355</name>
    <dbReference type="NCBI Taxonomy" id="560819"/>
    <lineage>
        <taxon>Bacteria</taxon>
        <taxon>Pseudomonadati</taxon>
        <taxon>Pseudomonadota</taxon>
        <taxon>Alphaproteobacteria</taxon>
        <taxon>Rhodospirillales</taxon>
        <taxon>Rhodovibrionaceae</taxon>
        <taxon>Tistlia</taxon>
    </lineage>
</organism>
<dbReference type="Gene3D" id="2.40.420.20">
    <property type="match status" value="1"/>
</dbReference>
<sequence length="391" mass="41216">MSLHRSLLTLVALAVVGGLAAGLLLPDSGGRAEAAGPAGKAGRTAPVVVAKAERRDVPELARTIGTVEAAATVQIKSRVDGQVQEAFFTEGQTVRKGDLLFRLDPRFYQASLDQAEAVLQRDRAQAESARADLGRYGSLSKKGYASAQQFDQAEAASKAIAATVAADQAAVELAKLNLSYTEIRSPIDGKTGVMLVQPGNLVKANADTALVVVTQIRPVRVSFTLPQQDLPKLQQRLAGPGLEVEVRIPGDDRPPLRAKVDFIDNQVNSAAGTIALRASFDNADGRLVPGQFVNADLEITRFRNAVTVPRDAVNTGQDGPYVYVVKDDQTVEARPVVPDYETDEISVIGKGLEAGETVVRDGQLRLAPGMKVTIEPAPQADAGAAGKAPGS</sequence>
<dbReference type="InterPro" id="IPR058625">
    <property type="entry name" value="MdtA-like_BSH"/>
</dbReference>
<dbReference type="FunFam" id="2.40.420.20:FF:000001">
    <property type="entry name" value="Efflux RND transporter periplasmic adaptor subunit"/>
    <property type="match status" value="1"/>
</dbReference>
<feature type="domain" description="Multidrug resistance protein MdtA-like C-terminal permuted SH3" evidence="6">
    <location>
        <begin position="304"/>
        <end position="362"/>
    </location>
</feature>
<evidence type="ECO:0000259" key="6">
    <source>
        <dbReference type="Pfam" id="PF25967"/>
    </source>
</evidence>
<feature type="domain" description="Multidrug resistance protein MdtA-like beta-barrel" evidence="5">
    <location>
        <begin position="218"/>
        <end position="299"/>
    </location>
</feature>
<feature type="domain" description="Multidrug resistance protein MdtA-like alpha-helical hairpin" evidence="3">
    <location>
        <begin position="112"/>
        <end position="181"/>
    </location>
</feature>
<dbReference type="Pfam" id="PF25967">
    <property type="entry name" value="RND-MFP_C"/>
    <property type="match status" value="1"/>
</dbReference>
<comment type="subcellular location">
    <subcellularLocation>
        <location evidence="1">Cell envelope</location>
    </subcellularLocation>
</comment>
<dbReference type="Proteomes" id="UP000192917">
    <property type="component" value="Unassembled WGS sequence"/>
</dbReference>
<evidence type="ECO:0000259" key="4">
    <source>
        <dbReference type="Pfam" id="PF25917"/>
    </source>
</evidence>
<dbReference type="PROSITE" id="PS51318">
    <property type="entry name" value="TAT"/>
    <property type="match status" value="1"/>
</dbReference>
<evidence type="ECO:0000256" key="2">
    <source>
        <dbReference type="ARBA" id="ARBA00009477"/>
    </source>
</evidence>
<keyword evidence="8" id="KW-1185">Reference proteome</keyword>
<dbReference type="NCBIfam" id="TIGR01730">
    <property type="entry name" value="RND_mfp"/>
    <property type="match status" value="1"/>
</dbReference>
<protein>
    <submittedName>
        <fullName evidence="7">Membrane fusion protein, multidrug efflux system</fullName>
    </submittedName>
</protein>
<dbReference type="GO" id="GO:0022857">
    <property type="term" value="F:transmembrane transporter activity"/>
    <property type="evidence" value="ECO:0007669"/>
    <property type="project" value="InterPro"/>
</dbReference>
<dbReference type="InterPro" id="IPR058627">
    <property type="entry name" value="MdtA-like_C"/>
</dbReference>
<evidence type="ECO:0000259" key="5">
    <source>
        <dbReference type="Pfam" id="PF25944"/>
    </source>
</evidence>
<dbReference type="STRING" id="560819.SAMN05428998_10355"/>
<dbReference type="Gene3D" id="1.10.287.470">
    <property type="entry name" value="Helix hairpin bin"/>
    <property type="match status" value="1"/>
</dbReference>
<dbReference type="Gene3D" id="2.40.50.100">
    <property type="match status" value="1"/>
</dbReference>
<dbReference type="InterPro" id="IPR006311">
    <property type="entry name" value="TAT_signal"/>
</dbReference>
<feature type="domain" description="Multidrug resistance protein MdtA-like barrel-sandwich hybrid" evidence="4">
    <location>
        <begin position="72"/>
        <end position="214"/>
    </location>
</feature>
<dbReference type="GO" id="GO:0046677">
    <property type="term" value="P:response to antibiotic"/>
    <property type="evidence" value="ECO:0007669"/>
    <property type="project" value="TreeGrafter"/>
</dbReference>
<dbReference type="InterPro" id="IPR006143">
    <property type="entry name" value="RND_pump_MFP"/>
</dbReference>
<dbReference type="GO" id="GO:0030313">
    <property type="term" value="C:cell envelope"/>
    <property type="evidence" value="ECO:0007669"/>
    <property type="project" value="UniProtKB-SubCell"/>
</dbReference>